<comment type="caution">
    <text evidence="1">The sequence shown here is derived from an EMBL/GenBank/DDBJ whole genome shotgun (WGS) entry which is preliminary data.</text>
</comment>
<evidence type="ECO:0000313" key="1">
    <source>
        <dbReference type="EMBL" id="MBO0952124.1"/>
    </source>
</evidence>
<protein>
    <submittedName>
        <fullName evidence="1">Uncharacterized protein</fullName>
    </submittedName>
</protein>
<dbReference type="EMBL" id="JAFMYW010000010">
    <property type="protein sequence ID" value="MBO0952124.1"/>
    <property type="molecule type" value="Genomic_DNA"/>
</dbReference>
<sequence>MKTITIDLKSFCFGVIAMGAMLLMANKPASQPQPEPVKQPVVEPRPCEDMRRYQALYLESHLIILDTQTGRFLREGNVKLRFTSNGFEEIYQQQEQLQQQRR</sequence>
<organism evidence="1 2">
    <name type="scientific">Fibrella forsythiae</name>
    <dbReference type="NCBI Taxonomy" id="2817061"/>
    <lineage>
        <taxon>Bacteria</taxon>
        <taxon>Pseudomonadati</taxon>
        <taxon>Bacteroidota</taxon>
        <taxon>Cytophagia</taxon>
        <taxon>Cytophagales</taxon>
        <taxon>Spirosomataceae</taxon>
        <taxon>Fibrella</taxon>
    </lineage>
</organism>
<keyword evidence="2" id="KW-1185">Reference proteome</keyword>
<accession>A0ABS3JSF6</accession>
<dbReference type="Proteomes" id="UP000664628">
    <property type="component" value="Unassembled WGS sequence"/>
</dbReference>
<proteinExistence type="predicted"/>
<name>A0ABS3JSF6_9BACT</name>
<reference evidence="1 2" key="1">
    <citation type="submission" date="2021-03" db="EMBL/GenBank/DDBJ databases">
        <title>Fibrella sp. HMF5405 genome sequencing and assembly.</title>
        <authorList>
            <person name="Kang H."/>
            <person name="Kim H."/>
            <person name="Bae S."/>
            <person name="Joh K."/>
        </authorList>
    </citation>
    <scope>NUCLEOTIDE SEQUENCE [LARGE SCALE GENOMIC DNA]</scope>
    <source>
        <strain evidence="1 2">HMF5405</strain>
    </source>
</reference>
<evidence type="ECO:0000313" key="2">
    <source>
        <dbReference type="Proteomes" id="UP000664628"/>
    </source>
</evidence>
<dbReference type="RefSeq" id="WP_207332080.1">
    <property type="nucleotide sequence ID" value="NZ_JAFMYW010000010.1"/>
</dbReference>
<gene>
    <name evidence="1" type="ORF">J2I46_26320</name>
</gene>